<dbReference type="PATRIC" id="fig|1637645.4.peg.6880"/>
<dbReference type="GO" id="GO:0016787">
    <property type="term" value="F:hydrolase activity"/>
    <property type="evidence" value="ECO:0007669"/>
    <property type="project" value="UniProtKB-KW"/>
</dbReference>
<dbReference type="AlphaFoldDB" id="A0A0F5Y8W6"/>
<gene>
    <name evidence="3" type="ORF">WN50_26695</name>
</gene>
<dbReference type="CDD" id="cd01014">
    <property type="entry name" value="nicotinamidase_related"/>
    <property type="match status" value="1"/>
</dbReference>
<evidence type="ECO:0000313" key="3">
    <source>
        <dbReference type="EMBL" id="KKD35198.1"/>
    </source>
</evidence>
<sequence length="187" mass="21133">MKSALLLVDLQNDYFPGGFMELFGMDWAAQNVQHLLNYFRKNHLPLFYIQHLMKAEPGTAPFVEGTPGAEIHDSVKPLKDELVISKHYPNSFKETNLLYELKKSEVEELVICGGMTHMCIDSTTRAATDLGFKCIVIHDACATRDIYFRNQLILARDVHCAILSALETAYAQVLSLHEFLTKRTGQA</sequence>
<dbReference type="InterPro" id="IPR000868">
    <property type="entry name" value="Isochorismatase-like_dom"/>
</dbReference>
<keyword evidence="1" id="KW-0378">Hydrolase</keyword>
<accession>A0A0F5Y8W6</accession>
<dbReference type="Gene3D" id="3.40.50.850">
    <property type="entry name" value="Isochorismatase-like"/>
    <property type="match status" value="1"/>
</dbReference>
<dbReference type="RefSeq" id="WP_046281648.1">
    <property type="nucleotide sequence ID" value="NZ_LATL02000352.1"/>
</dbReference>
<dbReference type="Proteomes" id="UP000033607">
    <property type="component" value="Unassembled WGS sequence"/>
</dbReference>
<dbReference type="InterPro" id="IPR050272">
    <property type="entry name" value="Isochorismatase-like_hydrls"/>
</dbReference>
<dbReference type="EMBL" id="LATL02000352">
    <property type="protein sequence ID" value="KKD35198.1"/>
    <property type="molecule type" value="Genomic_DNA"/>
</dbReference>
<dbReference type="InterPro" id="IPR036380">
    <property type="entry name" value="Isochorismatase-like_sf"/>
</dbReference>
<evidence type="ECO:0000259" key="2">
    <source>
        <dbReference type="Pfam" id="PF00857"/>
    </source>
</evidence>
<organism evidence="3 4">
    <name type="scientific">Limnoraphis robusta CS-951</name>
    <dbReference type="NCBI Taxonomy" id="1637645"/>
    <lineage>
        <taxon>Bacteria</taxon>
        <taxon>Bacillati</taxon>
        <taxon>Cyanobacteriota</taxon>
        <taxon>Cyanophyceae</taxon>
        <taxon>Oscillatoriophycideae</taxon>
        <taxon>Oscillatoriales</taxon>
        <taxon>Sirenicapillariaceae</taxon>
        <taxon>Limnoraphis</taxon>
    </lineage>
</organism>
<dbReference type="SUPFAM" id="SSF52499">
    <property type="entry name" value="Isochorismatase-like hydrolases"/>
    <property type="match status" value="1"/>
</dbReference>
<dbReference type="Pfam" id="PF00857">
    <property type="entry name" value="Isochorismatase"/>
    <property type="match status" value="1"/>
</dbReference>
<evidence type="ECO:0000313" key="4">
    <source>
        <dbReference type="Proteomes" id="UP000033607"/>
    </source>
</evidence>
<comment type="caution">
    <text evidence="3">The sequence shown here is derived from an EMBL/GenBank/DDBJ whole genome shotgun (WGS) entry which is preliminary data.</text>
</comment>
<protein>
    <submittedName>
        <fullName evidence="3">Isochorismatase</fullName>
    </submittedName>
</protein>
<dbReference type="PANTHER" id="PTHR43540">
    <property type="entry name" value="PEROXYUREIDOACRYLATE/UREIDOACRYLATE AMIDOHYDROLASE-RELATED"/>
    <property type="match status" value="1"/>
</dbReference>
<proteinExistence type="predicted"/>
<feature type="domain" description="Isochorismatase-like" evidence="2">
    <location>
        <begin position="3"/>
        <end position="149"/>
    </location>
</feature>
<dbReference type="OrthoDB" id="257098at2"/>
<dbReference type="PANTHER" id="PTHR43540:SF1">
    <property type="entry name" value="ISOCHORISMATASE HYDROLASE"/>
    <property type="match status" value="1"/>
</dbReference>
<reference evidence="3 4" key="1">
    <citation type="submission" date="2015-06" db="EMBL/GenBank/DDBJ databases">
        <title>Draft genome assembly of filamentous brackish cyanobacterium Limnoraphis robusta strain CS-951.</title>
        <authorList>
            <person name="Willis A."/>
            <person name="Parks M."/>
            <person name="Burford M.A."/>
        </authorList>
    </citation>
    <scope>NUCLEOTIDE SEQUENCE [LARGE SCALE GENOMIC DNA]</scope>
    <source>
        <strain evidence="3 4">CS-951</strain>
    </source>
</reference>
<evidence type="ECO:0000256" key="1">
    <source>
        <dbReference type="ARBA" id="ARBA00022801"/>
    </source>
</evidence>
<name>A0A0F5Y8W6_9CYAN</name>